<evidence type="ECO:0000313" key="3">
    <source>
        <dbReference type="Proteomes" id="UP000612282"/>
    </source>
</evidence>
<comment type="caution">
    <text evidence="2">The sequence shown here is derived from an EMBL/GenBank/DDBJ whole genome shotgun (WGS) entry which is preliminary data.</text>
</comment>
<name>A0ABQ3XII9_9ACTN</name>
<sequence length="204" mass="22363">MPDPVPSMVCRCALRGLSRRKTEIRPDEPLLLVHRDDLIRRGGIEQIDDLERFPGSGPAALGEYVSLPTVRELPQLPRSSAPLGSTAAAQRLPSGPYLGQRNQKVVTDGKAERLAPGHRSDPTRSTEPINRLQKPPLNHWHPLSTQCQSITRGTGCLGRQSAHRGIVGDDSPGEDCQHRYQGEIARHLFEAGGGPSSRTDRLPR</sequence>
<reference evidence="2 3" key="1">
    <citation type="submission" date="2021-01" db="EMBL/GenBank/DDBJ databases">
        <title>Whole genome shotgun sequence of Actinoplanes couchii NBRC 106145.</title>
        <authorList>
            <person name="Komaki H."/>
            <person name="Tamura T."/>
        </authorList>
    </citation>
    <scope>NUCLEOTIDE SEQUENCE [LARGE SCALE GENOMIC DNA]</scope>
    <source>
        <strain evidence="2 3">NBRC 106145</strain>
    </source>
</reference>
<keyword evidence="3" id="KW-1185">Reference proteome</keyword>
<feature type="region of interest" description="Disordered" evidence="1">
    <location>
        <begin position="78"/>
        <end position="140"/>
    </location>
</feature>
<dbReference type="Proteomes" id="UP000612282">
    <property type="component" value="Unassembled WGS sequence"/>
</dbReference>
<proteinExistence type="predicted"/>
<gene>
    <name evidence="2" type="ORF">Aco03nite_067120</name>
</gene>
<evidence type="ECO:0000256" key="1">
    <source>
        <dbReference type="SAM" id="MobiDB-lite"/>
    </source>
</evidence>
<feature type="compositionally biased region" description="Basic and acidic residues" evidence="1">
    <location>
        <begin position="107"/>
        <end position="124"/>
    </location>
</feature>
<evidence type="ECO:0000313" key="2">
    <source>
        <dbReference type="EMBL" id="GID58308.1"/>
    </source>
</evidence>
<organism evidence="2 3">
    <name type="scientific">Actinoplanes couchii</name>
    <dbReference type="NCBI Taxonomy" id="403638"/>
    <lineage>
        <taxon>Bacteria</taxon>
        <taxon>Bacillati</taxon>
        <taxon>Actinomycetota</taxon>
        <taxon>Actinomycetes</taxon>
        <taxon>Micromonosporales</taxon>
        <taxon>Micromonosporaceae</taxon>
        <taxon>Actinoplanes</taxon>
    </lineage>
</organism>
<dbReference type="EMBL" id="BOMG01000084">
    <property type="protein sequence ID" value="GID58308.1"/>
    <property type="molecule type" value="Genomic_DNA"/>
</dbReference>
<protein>
    <submittedName>
        <fullName evidence="2">Uncharacterized protein</fullName>
    </submittedName>
</protein>
<accession>A0ABQ3XII9</accession>